<sequence length="138" mass="14620">MWAAGGGFRIPLERGVWWATTGGSLGGRLGPRTPRVRSVRPRAQGARLGGIGRGAWTDESGRIGVAQAAASYRCLAVADGETWGPRGGETSRPLVLESLLGADSLVLCGMGKAEQRQTKLSFDGGRRRGAPRNHQLVR</sequence>
<feature type="compositionally biased region" description="Basic residues" evidence="1">
    <location>
        <begin position="127"/>
        <end position="138"/>
    </location>
</feature>
<proteinExistence type="predicted"/>
<reference evidence="2" key="1">
    <citation type="journal article" date="2022" name="bioRxiv">
        <title>Sequencing and chromosome-scale assembly of the giantPleurodeles waltlgenome.</title>
        <authorList>
            <person name="Brown T."/>
            <person name="Elewa A."/>
            <person name="Iarovenko S."/>
            <person name="Subramanian E."/>
            <person name="Araus A.J."/>
            <person name="Petzold A."/>
            <person name="Susuki M."/>
            <person name="Suzuki K.-i.T."/>
            <person name="Hayashi T."/>
            <person name="Toyoda A."/>
            <person name="Oliveira C."/>
            <person name="Osipova E."/>
            <person name="Leigh N.D."/>
            <person name="Simon A."/>
            <person name="Yun M.H."/>
        </authorList>
    </citation>
    <scope>NUCLEOTIDE SEQUENCE</scope>
    <source>
        <strain evidence="2">20211129_DDA</strain>
        <tissue evidence="2">Liver</tissue>
    </source>
</reference>
<accession>A0AAV7V9H6</accession>
<protein>
    <submittedName>
        <fullName evidence="2">Uncharacterized protein</fullName>
    </submittedName>
</protein>
<name>A0AAV7V9H6_PLEWA</name>
<evidence type="ECO:0000256" key="1">
    <source>
        <dbReference type="SAM" id="MobiDB-lite"/>
    </source>
</evidence>
<comment type="caution">
    <text evidence="2">The sequence shown here is derived from an EMBL/GenBank/DDBJ whole genome shotgun (WGS) entry which is preliminary data.</text>
</comment>
<dbReference type="AlphaFoldDB" id="A0AAV7V9H6"/>
<dbReference type="Proteomes" id="UP001066276">
    <property type="component" value="Chromosome 2_1"/>
</dbReference>
<gene>
    <name evidence="2" type="ORF">NDU88_001330</name>
</gene>
<feature type="region of interest" description="Disordered" evidence="1">
    <location>
        <begin position="118"/>
        <end position="138"/>
    </location>
</feature>
<evidence type="ECO:0000313" key="3">
    <source>
        <dbReference type="Proteomes" id="UP001066276"/>
    </source>
</evidence>
<keyword evidence="3" id="KW-1185">Reference proteome</keyword>
<dbReference type="EMBL" id="JANPWB010000003">
    <property type="protein sequence ID" value="KAJ1197472.1"/>
    <property type="molecule type" value="Genomic_DNA"/>
</dbReference>
<evidence type="ECO:0000313" key="2">
    <source>
        <dbReference type="EMBL" id="KAJ1197472.1"/>
    </source>
</evidence>
<organism evidence="2 3">
    <name type="scientific">Pleurodeles waltl</name>
    <name type="common">Iberian ribbed newt</name>
    <dbReference type="NCBI Taxonomy" id="8319"/>
    <lineage>
        <taxon>Eukaryota</taxon>
        <taxon>Metazoa</taxon>
        <taxon>Chordata</taxon>
        <taxon>Craniata</taxon>
        <taxon>Vertebrata</taxon>
        <taxon>Euteleostomi</taxon>
        <taxon>Amphibia</taxon>
        <taxon>Batrachia</taxon>
        <taxon>Caudata</taxon>
        <taxon>Salamandroidea</taxon>
        <taxon>Salamandridae</taxon>
        <taxon>Pleurodelinae</taxon>
        <taxon>Pleurodeles</taxon>
    </lineage>
</organism>